<dbReference type="Gene3D" id="3.20.20.70">
    <property type="entry name" value="Aldolase class I"/>
    <property type="match status" value="1"/>
</dbReference>
<keyword evidence="7" id="KW-1185">Reference proteome</keyword>
<evidence type="ECO:0000313" key="6">
    <source>
        <dbReference type="EMBL" id="GAA4665344.1"/>
    </source>
</evidence>
<evidence type="ECO:0000256" key="4">
    <source>
        <dbReference type="ARBA" id="ARBA00023239"/>
    </source>
</evidence>
<gene>
    <name evidence="6" type="ORF">GCM10023262_12820</name>
</gene>
<evidence type="ECO:0008006" key="8">
    <source>
        <dbReference type="Google" id="ProtNLM"/>
    </source>
</evidence>
<comment type="caution">
    <text evidence="6">The sequence shown here is derived from an EMBL/GenBank/DDBJ whole genome shotgun (WGS) entry which is preliminary data.</text>
</comment>
<dbReference type="EMBL" id="BAABJA010000009">
    <property type="protein sequence ID" value="GAA4665344.1"/>
    <property type="molecule type" value="Genomic_DNA"/>
</dbReference>
<comment type="pathway">
    <text evidence="1">Carbohydrate acid metabolism.</text>
</comment>
<sequence>MTPSELMQAWNKGYLYCKFFPANAAGGITFIQALASPFSEIRFCPTGGITQENARQWLQLSNVFCVGGSWIAPKQLIAAGDWDAISTLAHAETQLSSHPIKARSTT</sequence>
<evidence type="ECO:0000313" key="7">
    <source>
        <dbReference type="Proteomes" id="UP001501699"/>
    </source>
</evidence>
<organism evidence="6 7">
    <name type="scientific">Bartonella pachyuromydis</name>
    <dbReference type="NCBI Taxonomy" id="931097"/>
    <lineage>
        <taxon>Bacteria</taxon>
        <taxon>Pseudomonadati</taxon>
        <taxon>Pseudomonadota</taxon>
        <taxon>Alphaproteobacteria</taxon>
        <taxon>Hyphomicrobiales</taxon>
        <taxon>Bartonellaceae</taxon>
        <taxon>Bartonella</taxon>
    </lineage>
</organism>
<evidence type="ECO:0000256" key="1">
    <source>
        <dbReference type="ARBA" id="ARBA00004761"/>
    </source>
</evidence>
<comment type="subunit">
    <text evidence="3">Homotrimer.</text>
</comment>
<dbReference type="InterPro" id="IPR000887">
    <property type="entry name" value="Aldlse_KDPG_KHG"/>
</dbReference>
<dbReference type="InterPro" id="IPR013785">
    <property type="entry name" value="Aldolase_TIM"/>
</dbReference>
<dbReference type="Pfam" id="PF01081">
    <property type="entry name" value="Aldolase"/>
    <property type="match status" value="1"/>
</dbReference>
<keyword evidence="4" id="KW-0456">Lyase</keyword>
<dbReference type="PANTHER" id="PTHR30246:SF1">
    <property type="entry name" value="2-DEHYDRO-3-DEOXY-6-PHOSPHOGALACTONATE ALDOLASE-RELATED"/>
    <property type="match status" value="1"/>
</dbReference>
<dbReference type="PANTHER" id="PTHR30246">
    <property type="entry name" value="2-KETO-3-DEOXY-6-PHOSPHOGLUCONATE ALDOLASE"/>
    <property type="match status" value="1"/>
</dbReference>
<name>A0ABP8VLP1_9HYPH</name>
<evidence type="ECO:0000256" key="5">
    <source>
        <dbReference type="ARBA" id="ARBA00023277"/>
    </source>
</evidence>
<evidence type="ECO:0000256" key="2">
    <source>
        <dbReference type="ARBA" id="ARBA00006906"/>
    </source>
</evidence>
<comment type="similarity">
    <text evidence="2">Belongs to the KHG/KDPG aldolase family.</text>
</comment>
<evidence type="ECO:0000256" key="3">
    <source>
        <dbReference type="ARBA" id="ARBA00011233"/>
    </source>
</evidence>
<dbReference type="CDD" id="cd00452">
    <property type="entry name" value="KDPG_aldolase"/>
    <property type="match status" value="1"/>
</dbReference>
<proteinExistence type="inferred from homology"/>
<dbReference type="Proteomes" id="UP001501699">
    <property type="component" value="Unassembled WGS sequence"/>
</dbReference>
<keyword evidence="5" id="KW-0119">Carbohydrate metabolism</keyword>
<dbReference type="SUPFAM" id="SSF51569">
    <property type="entry name" value="Aldolase"/>
    <property type="match status" value="1"/>
</dbReference>
<protein>
    <recommendedName>
        <fullName evidence="8">2-dehydro-3-deoxy-phosphogluconate aldolase</fullName>
    </recommendedName>
</protein>
<accession>A0ABP8VLP1</accession>
<reference evidence="7" key="1">
    <citation type="journal article" date="2019" name="Int. J. Syst. Evol. Microbiol.">
        <title>The Global Catalogue of Microorganisms (GCM) 10K type strain sequencing project: providing services to taxonomists for standard genome sequencing and annotation.</title>
        <authorList>
            <consortium name="The Broad Institute Genomics Platform"/>
            <consortium name="The Broad Institute Genome Sequencing Center for Infectious Disease"/>
            <person name="Wu L."/>
            <person name="Ma J."/>
        </authorList>
    </citation>
    <scope>NUCLEOTIDE SEQUENCE [LARGE SCALE GENOMIC DNA]</scope>
    <source>
        <strain evidence="7">JCM 17714</strain>
    </source>
</reference>